<reference evidence="2" key="1">
    <citation type="submission" date="2020-09" db="EMBL/GenBank/DDBJ databases">
        <title>Draft Genome Sequence of Paenibacillus sp. WST5.</title>
        <authorList>
            <person name="Bao Z."/>
        </authorList>
    </citation>
    <scope>NUCLEOTIDE SEQUENCE</scope>
    <source>
        <strain evidence="2">WST5</strain>
    </source>
</reference>
<protein>
    <submittedName>
        <fullName evidence="2">GDP-mannose 4,6-dehydratase</fullName>
    </submittedName>
</protein>
<dbReference type="AlphaFoldDB" id="A0A926KWH8"/>
<dbReference type="Gene3D" id="3.40.50.720">
    <property type="entry name" value="NAD(P)-binding Rossmann-like Domain"/>
    <property type="match status" value="1"/>
</dbReference>
<dbReference type="Gene3D" id="3.90.25.10">
    <property type="entry name" value="UDP-galactose 4-epimerase, domain 1"/>
    <property type="match status" value="1"/>
</dbReference>
<evidence type="ECO:0000313" key="2">
    <source>
        <dbReference type="EMBL" id="MBD0384171.1"/>
    </source>
</evidence>
<dbReference type="InterPro" id="IPR036291">
    <property type="entry name" value="NAD(P)-bd_dom_sf"/>
</dbReference>
<evidence type="ECO:0000259" key="1">
    <source>
        <dbReference type="Pfam" id="PF16363"/>
    </source>
</evidence>
<feature type="domain" description="NAD(P)-binding" evidence="1">
    <location>
        <begin position="11"/>
        <end position="311"/>
    </location>
</feature>
<comment type="caution">
    <text evidence="2">The sequence shown here is derived from an EMBL/GenBank/DDBJ whole genome shotgun (WGS) entry which is preliminary data.</text>
</comment>
<evidence type="ECO:0000313" key="3">
    <source>
        <dbReference type="Proteomes" id="UP000650466"/>
    </source>
</evidence>
<accession>A0A926KWH8</accession>
<dbReference type="Pfam" id="PF16363">
    <property type="entry name" value="GDP_Man_Dehyd"/>
    <property type="match status" value="1"/>
</dbReference>
<keyword evidence="3" id="KW-1185">Reference proteome</keyword>
<gene>
    <name evidence="2" type="ORF">ICC18_29410</name>
</gene>
<name>A0A926KWH8_9BACL</name>
<dbReference type="SUPFAM" id="SSF51735">
    <property type="entry name" value="NAD(P)-binding Rossmann-fold domains"/>
    <property type="match status" value="1"/>
</dbReference>
<dbReference type="Proteomes" id="UP000650466">
    <property type="component" value="Unassembled WGS sequence"/>
</dbReference>
<organism evidence="2 3">
    <name type="scientific">Paenibacillus sedimenti</name>
    <dbReference type="NCBI Taxonomy" id="2770274"/>
    <lineage>
        <taxon>Bacteria</taxon>
        <taxon>Bacillati</taxon>
        <taxon>Bacillota</taxon>
        <taxon>Bacilli</taxon>
        <taxon>Bacillales</taxon>
        <taxon>Paenibacillaceae</taxon>
        <taxon>Paenibacillus</taxon>
    </lineage>
</organism>
<dbReference type="InterPro" id="IPR016040">
    <property type="entry name" value="NAD(P)-bd_dom"/>
</dbReference>
<dbReference type="EMBL" id="JACVVD010000016">
    <property type="protein sequence ID" value="MBD0384171.1"/>
    <property type="molecule type" value="Genomic_DNA"/>
</dbReference>
<sequence>MMVDIAGKRVLVTGGAGFIGSHLCDLLLIRGASKVVVLDNFFLGKNENIKDASADDRFVVYRDDARHFGVVRSVIEREKIEVVFNMATIALNYSFFNPFDAYMVNVEIANVLLELIKSGAYKTLVHVSSSEAYGTAQYSPMDENHPLNPTTPYAAGKAAADLMVQSFYNTENIDCTIIRPFNNYGPRQNAEGSLAAIIPLTAKRIALGEKPVIEGDGEQTRDFIFVNDTVRALLMAYENTASRGKIINLGSGYDISINKLIQEICNYYDYKGEIERRPERKSDVKKLCASSELAKEVLHFTPEYDFVDGLKITLDWYSNSLRSLHV</sequence>
<proteinExistence type="predicted"/>
<dbReference type="RefSeq" id="WP_188177950.1">
    <property type="nucleotide sequence ID" value="NZ_JACVVD010000016.1"/>
</dbReference>
<dbReference type="PANTHER" id="PTHR43000">
    <property type="entry name" value="DTDP-D-GLUCOSE 4,6-DEHYDRATASE-RELATED"/>
    <property type="match status" value="1"/>
</dbReference>